<feature type="disulfide bond" evidence="2">
    <location>
        <begin position="18"/>
        <end position="30"/>
    </location>
</feature>
<dbReference type="CDD" id="cd00035">
    <property type="entry name" value="ChtBD1"/>
    <property type="match status" value="1"/>
</dbReference>
<evidence type="ECO:0000259" key="3">
    <source>
        <dbReference type="PROSITE" id="PS50941"/>
    </source>
</evidence>
<dbReference type="SUPFAM" id="SSF51445">
    <property type="entry name" value="(Trans)glycosidases"/>
    <property type="match status" value="1"/>
</dbReference>
<dbReference type="GO" id="GO:0008061">
    <property type="term" value="F:chitin binding"/>
    <property type="evidence" value="ECO:0007669"/>
    <property type="project" value="UniProtKB-UniRule"/>
</dbReference>
<evidence type="ECO:0000256" key="1">
    <source>
        <dbReference type="ARBA" id="ARBA00022669"/>
    </source>
</evidence>
<proteinExistence type="predicted"/>
<dbReference type="Pfam" id="PF00187">
    <property type="entry name" value="Chitin_bind_1"/>
    <property type="match status" value="1"/>
</dbReference>
<accession>A0A2K0W1K9</accession>
<keyword evidence="2" id="KW-1015">Disulfide bond</keyword>
<feature type="disulfide bond" evidence="2">
    <location>
        <begin position="23"/>
        <end position="37"/>
    </location>
</feature>
<dbReference type="InterPro" id="IPR036861">
    <property type="entry name" value="Endochitinase-like_sf"/>
</dbReference>
<dbReference type="Proteomes" id="UP000236664">
    <property type="component" value="Unassembled WGS sequence"/>
</dbReference>
<evidence type="ECO:0000313" key="5">
    <source>
        <dbReference type="EMBL" id="PNP76172.1"/>
    </source>
</evidence>
<dbReference type="InterPro" id="IPR017853">
    <property type="entry name" value="GH"/>
</dbReference>
<dbReference type="OrthoDB" id="73875at2759"/>
<dbReference type="SUPFAM" id="SSF57016">
    <property type="entry name" value="Plant lectins/antimicrobial peptides"/>
    <property type="match status" value="1"/>
</dbReference>
<dbReference type="InterPro" id="IPR018371">
    <property type="entry name" value="Chitin-binding_1_CS"/>
</dbReference>
<dbReference type="EMBL" id="MTQA01000156">
    <property type="protein sequence ID" value="PNP76172.1"/>
    <property type="molecule type" value="Genomic_DNA"/>
</dbReference>
<evidence type="ECO:0000313" key="6">
    <source>
        <dbReference type="Proteomes" id="UP000236664"/>
    </source>
</evidence>
<comment type="caution">
    <text evidence="5">The sequence shown here is derived from an EMBL/GenBank/DDBJ whole genome shotgun (WGS) entry which is preliminary data.</text>
</comment>
<dbReference type="AlphaFoldDB" id="A0A2K0W1K9"/>
<feature type="domain" description="Chitin-binding type-1" evidence="3">
    <location>
        <begin position="4"/>
        <end position="55"/>
    </location>
</feature>
<evidence type="ECO:0000259" key="4">
    <source>
        <dbReference type="PROSITE" id="PS51910"/>
    </source>
</evidence>
<dbReference type="PROSITE" id="PS51910">
    <property type="entry name" value="GH18_2"/>
    <property type="match status" value="1"/>
</dbReference>
<comment type="caution">
    <text evidence="2">Lacks conserved residue(s) required for the propagation of feature annotation.</text>
</comment>
<reference evidence="5 6" key="1">
    <citation type="submission" date="2017-06" db="EMBL/GenBank/DDBJ databases">
        <title>Genome of Fusarium nygamai isolate CS10214.</title>
        <authorList>
            <person name="Gardiner D.M."/>
            <person name="Obanor F."/>
            <person name="Kazan K."/>
        </authorList>
    </citation>
    <scope>NUCLEOTIDE SEQUENCE [LARGE SCALE GENOMIC DNA]</scope>
    <source>
        <strain evidence="5 6">CS10214</strain>
    </source>
</reference>
<dbReference type="GO" id="GO:0005975">
    <property type="term" value="P:carbohydrate metabolic process"/>
    <property type="evidence" value="ECO:0007669"/>
    <property type="project" value="InterPro"/>
</dbReference>
<dbReference type="STRING" id="42673.A0A2K0W1K9"/>
<gene>
    <name evidence="5" type="ORF">FNYG_10461</name>
</gene>
<dbReference type="InterPro" id="IPR001002">
    <property type="entry name" value="Chitin-bd_1"/>
</dbReference>
<dbReference type="PROSITE" id="PS00026">
    <property type="entry name" value="CHIT_BIND_I_1"/>
    <property type="match status" value="1"/>
</dbReference>
<sequence>MLRTAACGKGSLGGKVKCPLNVCCSAYGYCGVEDDFCRAGNADNSCQNGFGSCAKIEPPSCGGCSAFARNIGYYQFANVRERHWNRITPKQIRTEGFTHLYGAFATIDPDTFAVKPWHEDDVKLYKEFTGLKK</sequence>
<dbReference type="Gene3D" id="3.30.60.10">
    <property type="entry name" value="Endochitinase-like"/>
    <property type="match status" value="1"/>
</dbReference>
<dbReference type="SMART" id="SM00270">
    <property type="entry name" value="ChtBD1"/>
    <property type="match status" value="1"/>
</dbReference>
<protein>
    <submittedName>
        <fullName evidence="5">Uncharacterized protein</fullName>
    </submittedName>
</protein>
<dbReference type="Gene3D" id="3.20.20.80">
    <property type="entry name" value="Glycosidases"/>
    <property type="match status" value="1"/>
</dbReference>
<keyword evidence="1 2" id="KW-0147">Chitin-binding</keyword>
<keyword evidence="6" id="KW-1185">Reference proteome</keyword>
<name>A0A2K0W1K9_GIBNY</name>
<feature type="domain" description="GH18" evidence="4">
    <location>
        <begin position="68"/>
        <end position="133"/>
    </location>
</feature>
<dbReference type="InterPro" id="IPR001223">
    <property type="entry name" value="Glyco_hydro18_cat"/>
</dbReference>
<organism evidence="5 6">
    <name type="scientific">Gibberella nygamai</name>
    <name type="common">Bean root rot disease fungus</name>
    <name type="synonym">Fusarium nygamai</name>
    <dbReference type="NCBI Taxonomy" id="42673"/>
    <lineage>
        <taxon>Eukaryota</taxon>
        <taxon>Fungi</taxon>
        <taxon>Dikarya</taxon>
        <taxon>Ascomycota</taxon>
        <taxon>Pezizomycotina</taxon>
        <taxon>Sordariomycetes</taxon>
        <taxon>Hypocreomycetidae</taxon>
        <taxon>Hypocreales</taxon>
        <taxon>Nectriaceae</taxon>
        <taxon>Fusarium</taxon>
        <taxon>Fusarium fujikuroi species complex</taxon>
    </lineage>
</organism>
<dbReference type="PROSITE" id="PS50941">
    <property type="entry name" value="CHIT_BIND_I_2"/>
    <property type="match status" value="1"/>
</dbReference>
<evidence type="ECO:0000256" key="2">
    <source>
        <dbReference type="PROSITE-ProRule" id="PRU00261"/>
    </source>
</evidence>